<comment type="caution">
    <text evidence="1">The sequence shown here is derived from an EMBL/GenBank/DDBJ whole genome shotgun (WGS) entry which is preliminary data.</text>
</comment>
<dbReference type="OrthoDB" id="3256413at2759"/>
<evidence type="ECO:0000313" key="2">
    <source>
        <dbReference type="Proteomes" id="UP000184267"/>
    </source>
</evidence>
<name>A0A1M2VT99_TRAPU</name>
<proteinExistence type="predicted"/>
<dbReference type="STRING" id="154538.A0A1M2VT99"/>
<organism evidence="1 2">
    <name type="scientific">Trametes pubescens</name>
    <name type="common">White-rot fungus</name>
    <dbReference type="NCBI Taxonomy" id="154538"/>
    <lineage>
        <taxon>Eukaryota</taxon>
        <taxon>Fungi</taxon>
        <taxon>Dikarya</taxon>
        <taxon>Basidiomycota</taxon>
        <taxon>Agaricomycotina</taxon>
        <taxon>Agaricomycetes</taxon>
        <taxon>Polyporales</taxon>
        <taxon>Polyporaceae</taxon>
        <taxon>Trametes</taxon>
    </lineage>
</organism>
<protein>
    <submittedName>
        <fullName evidence="1">Uncharacterized protein</fullName>
    </submittedName>
</protein>
<sequence length="498" mass="55940">MDSDVRAQYKIELAAAGMEDGPPSTLTSAERLRVLKAHQEAWDKLAWTSREEVPMHQGGVWELYGGVLAQGDGSRTLAFKQLPSAIRGIEEREWRIEDVGVNIRDFGMDPAQDLLVVIENRMETAGMACAVHLKSLATGEPHPAAPRPATVSHIPARGRYSYTIQICDDYIAILMTSGDEDHSELLMWNWKTGTRRLHLTGSDLSSFAFLTSRYMLLTSLPTMELDDNNVFHGDDPRLLVIDLERMSDRHEIDFGDLDYLCAFHYPPLADNFATISMSIRSDPAPNWKPSPSLKVPFHVAHQDRLFVITLWVVEGNMHIMPFISLVPSTTFMTSIDTIAPGETGRVFEWSEWGPAGSRLIPAPPTHTSVWVCYVYGMMFAMSIRQGSQRIILALDFNPHSVGRVLAREAREAAESPETTPEERAAVQESAISVTDERLFRPANIFREEVRTSLPHVMRKTRPFSAEGEGHFDAVMVSEDSLVMVSSQSHIRKYRILTF</sequence>
<reference evidence="1 2" key="1">
    <citation type="submission" date="2016-10" db="EMBL/GenBank/DDBJ databases">
        <title>Genome sequence of the basidiomycete white-rot fungus Trametes pubescens.</title>
        <authorList>
            <person name="Makela M.R."/>
            <person name="Granchi Z."/>
            <person name="Peng M."/>
            <person name="De Vries R.P."/>
            <person name="Grigoriev I."/>
            <person name="Riley R."/>
            <person name="Hilden K."/>
        </authorList>
    </citation>
    <scope>NUCLEOTIDE SEQUENCE [LARGE SCALE GENOMIC DNA]</scope>
    <source>
        <strain evidence="1 2">FBCC735</strain>
    </source>
</reference>
<dbReference type="EMBL" id="MNAD01000731">
    <property type="protein sequence ID" value="OJT10824.1"/>
    <property type="molecule type" value="Genomic_DNA"/>
</dbReference>
<evidence type="ECO:0000313" key="1">
    <source>
        <dbReference type="EMBL" id="OJT10824.1"/>
    </source>
</evidence>
<accession>A0A1M2VT99</accession>
<keyword evidence="2" id="KW-1185">Reference proteome</keyword>
<dbReference type="OMA" id="WVCYVFG"/>
<dbReference type="AlphaFoldDB" id="A0A1M2VT99"/>
<dbReference type="Proteomes" id="UP000184267">
    <property type="component" value="Unassembled WGS sequence"/>
</dbReference>
<gene>
    <name evidence="1" type="ORF">TRAPUB_12693</name>
</gene>